<dbReference type="STRING" id="694429.Pyrfu_0690"/>
<keyword evidence="2 4" id="KW-0560">Oxidoreductase</keyword>
<feature type="domain" description="D-isomer specific 2-hydroxyacid dehydrogenase catalytic" evidence="5">
    <location>
        <begin position="38"/>
        <end position="340"/>
    </location>
</feature>
<proteinExistence type="inferred from homology"/>
<dbReference type="Gene3D" id="3.40.50.720">
    <property type="entry name" value="NAD(P)-binding Rossmann-like Domain"/>
    <property type="match status" value="2"/>
</dbReference>
<sequence length="343" mass="38024">MHYLLSVSFIGWGASGPAFGAEAWLIAFRVTRLDGMKVLVTDPVDKLLLGILEKHGLQVDYRPGVPREELLKIIGDYDILVVRSRTKVDREVIDRGEKLKVIARAGVGLDNIDVQHAIEKGIKVVNAPGAAAQSVAELTIGLLIAAARFFKAHIVSLERREWSKGRWTGVELSGKTLGVIGFGRIGYRVAKIARGLGMRVLAYDVVDASDRAREIGAEFTRDLDVVLRESDAITLHVPLTKETYHLIDRDALEKMKDGVIIVNTSRGPVIDTKALLEYLESGKVFAAALDVLEHEPPKEEWEWRLVHHPRVIVTPHIGAETREAKRRVAEETAYAILEALGMR</sequence>
<dbReference type="HOGENOM" id="CLU_019796_1_3_2"/>
<evidence type="ECO:0000256" key="3">
    <source>
        <dbReference type="ARBA" id="ARBA00023027"/>
    </source>
</evidence>
<evidence type="ECO:0000256" key="1">
    <source>
        <dbReference type="ARBA" id="ARBA00005854"/>
    </source>
</evidence>
<dbReference type="FunFam" id="3.40.50.720:FF:000021">
    <property type="entry name" value="D-3-phosphoglycerate dehydrogenase"/>
    <property type="match status" value="1"/>
</dbReference>
<dbReference type="InterPro" id="IPR029753">
    <property type="entry name" value="D-isomer_DH_CS"/>
</dbReference>
<dbReference type="PANTHER" id="PTHR42938">
    <property type="entry name" value="FORMATE DEHYDROGENASE 1"/>
    <property type="match status" value="1"/>
</dbReference>
<dbReference type="Pfam" id="PF02826">
    <property type="entry name" value="2-Hacid_dh_C"/>
    <property type="match status" value="1"/>
</dbReference>
<dbReference type="EMBL" id="CP002838">
    <property type="protein sequence ID" value="AEM38559.1"/>
    <property type="molecule type" value="Genomic_DNA"/>
</dbReference>
<dbReference type="InterPro" id="IPR036291">
    <property type="entry name" value="NAD(P)-bd_dom_sf"/>
</dbReference>
<dbReference type="KEGG" id="pfm:Pyrfu_0690"/>
<dbReference type="RefSeq" id="WP_014026236.1">
    <property type="nucleotide sequence ID" value="NC_015931.1"/>
</dbReference>
<feature type="domain" description="D-isomer specific 2-hydroxyacid dehydrogenase NAD-binding" evidence="6">
    <location>
        <begin position="140"/>
        <end position="318"/>
    </location>
</feature>
<dbReference type="SUPFAM" id="SSF51735">
    <property type="entry name" value="NAD(P)-binding Rossmann-fold domains"/>
    <property type="match status" value="1"/>
</dbReference>
<dbReference type="eggNOG" id="arCOG01754">
    <property type="taxonomic scope" value="Archaea"/>
</dbReference>
<dbReference type="PROSITE" id="PS00670">
    <property type="entry name" value="D_2_HYDROXYACID_DH_2"/>
    <property type="match status" value="1"/>
</dbReference>
<dbReference type="PROSITE" id="PS00065">
    <property type="entry name" value="D_2_HYDROXYACID_DH_1"/>
    <property type="match status" value="1"/>
</dbReference>
<dbReference type="AlphaFoldDB" id="G0EHI4"/>
<evidence type="ECO:0000313" key="8">
    <source>
        <dbReference type="Proteomes" id="UP000001037"/>
    </source>
</evidence>
<dbReference type="InParanoid" id="G0EHI4"/>
<dbReference type="SUPFAM" id="SSF52283">
    <property type="entry name" value="Formate/glycerate dehydrogenase catalytic domain-like"/>
    <property type="match status" value="1"/>
</dbReference>
<dbReference type="PANTHER" id="PTHR42938:SF9">
    <property type="entry name" value="FORMATE DEHYDROGENASE 1"/>
    <property type="match status" value="1"/>
</dbReference>
<evidence type="ECO:0000259" key="5">
    <source>
        <dbReference type="Pfam" id="PF00389"/>
    </source>
</evidence>
<dbReference type="PROSITE" id="PS00671">
    <property type="entry name" value="D_2_HYDROXYACID_DH_3"/>
    <property type="match status" value="1"/>
</dbReference>
<dbReference type="CDD" id="cd05303">
    <property type="entry name" value="PGDH_2"/>
    <property type="match status" value="1"/>
</dbReference>
<keyword evidence="3" id="KW-0520">NAD</keyword>
<dbReference type="FunCoup" id="G0EHI4">
    <property type="interactions" value="179"/>
</dbReference>
<protein>
    <submittedName>
        <fullName evidence="7">D-isomer specific 2-hydroxyacid dehydrogenase NAD-binding protein</fullName>
    </submittedName>
</protein>
<evidence type="ECO:0000313" key="7">
    <source>
        <dbReference type="EMBL" id="AEM38559.1"/>
    </source>
</evidence>
<name>G0EHI4_PYRF1</name>
<dbReference type="GO" id="GO:0051287">
    <property type="term" value="F:NAD binding"/>
    <property type="evidence" value="ECO:0007669"/>
    <property type="project" value="InterPro"/>
</dbReference>
<evidence type="ECO:0000259" key="6">
    <source>
        <dbReference type="Pfam" id="PF02826"/>
    </source>
</evidence>
<gene>
    <name evidence="7" type="ordered locus">Pyrfu_0690</name>
</gene>
<evidence type="ECO:0000256" key="2">
    <source>
        <dbReference type="ARBA" id="ARBA00023002"/>
    </source>
</evidence>
<keyword evidence="8" id="KW-1185">Reference proteome</keyword>
<dbReference type="Pfam" id="PF00389">
    <property type="entry name" value="2-Hacid_dh"/>
    <property type="match status" value="1"/>
</dbReference>
<accession>G0EHI4</accession>
<dbReference type="GO" id="GO:0016616">
    <property type="term" value="F:oxidoreductase activity, acting on the CH-OH group of donors, NAD or NADP as acceptor"/>
    <property type="evidence" value="ECO:0007669"/>
    <property type="project" value="InterPro"/>
</dbReference>
<dbReference type="InterPro" id="IPR006139">
    <property type="entry name" value="D-isomer_2_OHA_DH_cat_dom"/>
</dbReference>
<dbReference type="InterPro" id="IPR029752">
    <property type="entry name" value="D-isomer_DH_CS1"/>
</dbReference>
<organism evidence="7 8">
    <name type="scientific">Pyrolobus fumarii (strain DSM 11204 / 1A)</name>
    <dbReference type="NCBI Taxonomy" id="694429"/>
    <lineage>
        <taxon>Archaea</taxon>
        <taxon>Thermoproteota</taxon>
        <taxon>Thermoprotei</taxon>
        <taxon>Desulfurococcales</taxon>
        <taxon>Pyrodictiaceae</taxon>
        <taxon>Pyrolobus</taxon>
    </lineage>
</organism>
<reference evidence="7 8" key="1">
    <citation type="journal article" date="2011" name="Stand. Genomic Sci.">
        <title>Complete genome sequence of the hyperthermophilic chemolithoautotroph Pyrolobus fumarii type strain (1A).</title>
        <authorList>
            <person name="Anderson I."/>
            <person name="Goker M."/>
            <person name="Nolan M."/>
            <person name="Lucas S."/>
            <person name="Hammon N."/>
            <person name="Deshpande S."/>
            <person name="Cheng J.F."/>
            <person name="Tapia R."/>
            <person name="Han C."/>
            <person name="Goodwin L."/>
            <person name="Pitluck S."/>
            <person name="Huntemann M."/>
            <person name="Liolios K."/>
            <person name="Ivanova N."/>
            <person name="Pagani I."/>
            <person name="Mavromatis K."/>
            <person name="Ovchinikova G."/>
            <person name="Pati A."/>
            <person name="Chen A."/>
            <person name="Palaniappan K."/>
            <person name="Land M."/>
            <person name="Hauser L."/>
            <person name="Brambilla E.M."/>
            <person name="Huber H."/>
            <person name="Yasawong M."/>
            <person name="Rohde M."/>
            <person name="Spring S."/>
            <person name="Abt B."/>
            <person name="Sikorski J."/>
            <person name="Wirth R."/>
            <person name="Detter J.C."/>
            <person name="Woyke T."/>
            <person name="Bristow J."/>
            <person name="Eisen J.A."/>
            <person name="Markowitz V."/>
            <person name="Hugenholtz P."/>
            <person name="Kyrpides N.C."/>
            <person name="Klenk H.P."/>
            <person name="Lapidus A."/>
        </authorList>
    </citation>
    <scope>NUCLEOTIDE SEQUENCE [LARGE SCALE GENOMIC DNA]</scope>
    <source>
        <strain evidence="8">DSM 11204 / 1A</strain>
    </source>
</reference>
<dbReference type="InterPro" id="IPR006140">
    <property type="entry name" value="D-isomer_DH_NAD-bd"/>
</dbReference>
<comment type="similarity">
    <text evidence="1 4">Belongs to the D-isomer specific 2-hydroxyacid dehydrogenase family.</text>
</comment>
<dbReference type="Proteomes" id="UP000001037">
    <property type="component" value="Chromosome"/>
</dbReference>
<dbReference type="GeneID" id="11139158"/>
<evidence type="ECO:0000256" key="4">
    <source>
        <dbReference type="RuleBase" id="RU003719"/>
    </source>
</evidence>